<dbReference type="InterPro" id="IPR006224">
    <property type="entry name" value="PsdUridine_synth_RluA-like_CS"/>
</dbReference>
<comment type="function">
    <text evidence="2">Responsible for synthesis of pseudouridine from uracil at positions 955, 2504 and 2580 in 23S ribosomal RNA.</text>
</comment>
<dbReference type="PROSITE" id="PS01129">
    <property type="entry name" value="PSI_RLU"/>
    <property type="match status" value="1"/>
</dbReference>
<name>A0ABT7R0U3_9BACT</name>
<dbReference type="CDD" id="cd00165">
    <property type="entry name" value="S4"/>
    <property type="match status" value="1"/>
</dbReference>
<dbReference type="EMBL" id="JAQIBD010000005">
    <property type="protein sequence ID" value="MDM5272719.1"/>
    <property type="molecule type" value="Genomic_DNA"/>
</dbReference>
<dbReference type="Pfam" id="PF01479">
    <property type="entry name" value="S4"/>
    <property type="match status" value="1"/>
</dbReference>
<keyword evidence="5 7" id="KW-0694">RNA-binding</keyword>
<dbReference type="SMART" id="SM00363">
    <property type="entry name" value="S4"/>
    <property type="match status" value="1"/>
</dbReference>
<comment type="catalytic activity">
    <reaction evidence="1">
        <text>uridine(955/2504/2580) in 23S rRNA = pseudouridine(955/2504/2580) in 23S rRNA</text>
        <dbReference type="Rhea" id="RHEA:42528"/>
        <dbReference type="Rhea" id="RHEA-COMP:10099"/>
        <dbReference type="Rhea" id="RHEA-COMP:10100"/>
        <dbReference type="ChEBI" id="CHEBI:65314"/>
        <dbReference type="ChEBI" id="CHEBI:65315"/>
        <dbReference type="EC" id="5.4.99.24"/>
    </reaction>
</comment>
<reference evidence="10" key="1">
    <citation type="submission" date="2023-01" db="EMBL/GenBank/DDBJ databases">
        <title>Sulfurovum sp. zt1-1 genome assembly.</title>
        <authorList>
            <person name="Wang J."/>
        </authorList>
    </citation>
    <scope>NUCLEOTIDE SEQUENCE</scope>
    <source>
        <strain evidence="10">Zt1-1</strain>
    </source>
</reference>
<dbReference type="SUPFAM" id="SSF55174">
    <property type="entry name" value="Alpha-L RNA-binding motif"/>
    <property type="match status" value="1"/>
</dbReference>
<dbReference type="PROSITE" id="PS50889">
    <property type="entry name" value="S4"/>
    <property type="match status" value="1"/>
</dbReference>
<organism evidence="10 11">
    <name type="scientific">Sulfurovum zhangzhouensis</name>
    <dbReference type="NCBI Taxonomy" id="3019067"/>
    <lineage>
        <taxon>Bacteria</taxon>
        <taxon>Pseudomonadati</taxon>
        <taxon>Campylobacterota</taxon>
        <taxon>Epsilonproteobacteria</taxon>
        <taxon>Campylobacterales</taxon>
        <taxon>Sulfurovaceae</taxon>
        <taxon>Sulfurovum</taxon>
    </lineage>
</organism>
<dbReference type="InterPro" id="IPR006225">
    <property type="entry name" value="PsdUridine_synth_RluC/D"/>
</dbReference>
<evidence type="ECO:0000259" key="9">
    <source>
        <dbReference type="SMART" id="SM00363"/>
    </source>
</evidence>
<evidence type="ECO:0000256" key="4">
    <source>
        <dbReference type="ARBA" id="ARBA00022552"/>
    </source>
</evidence>
<accession>A0ABT7R0U3</accession>
<dbReference type="Gene3D" id="3.30.2350.10">
    <property type="entry name" value="Pseudouridine synthase"/>
    <property type="match status" value="1"/>
</dbReference>
<dbReference type="InterPro" id="IPR020103">
    <property type="entry name" value="PsdUridine_synth_cat_dom_sf"/>
</dbReference>
<evidence type="ECO:0000256" key="1">
    <source>
        <dbReference type="ARBA" id="ARBA00000381"/>
    </source>
</evidence>
<comment type="similarity">
    <text evidence="3 8">Belongs to the pseudouridine synthase RluA family.</text>
</comment>
<keyword evidence="6 8" id="KW-0413">Isomerase</keyword>
<comment type="catalytic activity">
    <reaction evidence="8">
        <text>a uridine in RNA = a pseudouridine in RNA</text>
        <dbReference type="Rhea" id="RHEA:48348"/>
        <dbReference type="Rhea" id="RHEA-COMP:12068"/>
        <dbReference type="Rhea" id="RHEA-COMP:12069"/>
        <dbReference type="ChEBI" id="CHEBI:65314"/>
        <dbReference type="ChEBI" id="CHEBI:65315"/>
    </reaction>
</comment>
<evidence type="ECO:0000256" key="8">
    <source>
        <dbReference type="RuleBase" id="RU362028"/>
    </source>
</evidence>
<evidence type="ECO:0000256" key="6">
    <source>
        <dbReference type="ARBA" id="ARBA00023235"/>
    </source>
</evidence>
<evidence type="ECO:0000313" key="10">
    <source>
        <dbReference type="EMBL" id="MDM5272719.1"/>
    </source>
</evidence>
<evidence type="ECO:0000256" key="2">
    <source>
        <dbReference type="ARBA" id="ARBA00002876"/>
    </source>
</evidence>
<evidence type="ECO:0000256" key="7">
    <source>
        <dbReference type="PROSITE-ProRule" id="PRU00182"/>
    </source>
</evidence>
<dbReference type="RefSeq" id="WP_289414563.1">
    <property type="nucleotide sequence ID" value="NZ_JAQIBD010000005.1"/>
</dbReference>
<evidence type="ECO:0000256" key="3">
    <source>
        <dbReference type="ARBA" id="ARBA00010876"/>
    </source>
</evidence>
<dbReference type="InterPro" id="IPR036986">
    <property type="entry name" value="S4_RNA-bd_sf"/>
</dbReference>
<gene>
    <name evidence="10" type="ORF">PGH07_11095</name>
</gene>
<comment type="caution">
    <text evidence="10">The sequence shown here is derived from an EMBL/GenBank/DDBJ whole genome shotgun (WGS) entry which is preliminary data.</text>
</comment>
<feature type="domain" description="RNA-binding S4" evidence="9">
    <location>
        <begin position="18"/>
        <end position="75"/>
    </location>
</feature>
<dbReference type="Gene3D" id="3.10.290.10">
    <property type="entry name" value="RNA-binding S4 domain"/>
    <property type="match status" value="1"/>
</dbReference>
<dbReference type="InterPro" id="IPR006145">
    <property type="entry name" value="PsdUridine_synth_RsuA/RluA"/>
</dbReference>
<dbReference type="Proteomes" id="UP001169069">
    <property type="component" value="Unassembled WGS sequence"/>
</dbReference>
<dbReference type="CDD" id="cd02869">
    <property type="entry name" value="PseudoU_synth_RluA_like"/>
    <property type="match status" value="1"/>
</dbReference>
<evidence type="ECO:0000256" key="5">
    <source>
        <dbReference type="ARBA" id="ARBA00022884"/>
    </source>
</evidence>
<proteinExistence type="inferred from homology"/>
<dbReference type="PANTHER" id="PTHR21600:SF92">
    <property type="entry name" value="RIBOSOMAL LARGE SUBUNIT PSEUDOURIDINE SYNTHASE C"/>
    <property type="match status" value="1"/>
</dbReference>
<dbReference type="PANTHER" id="PTHR21600">
    <property type="entry name" value="MITOCHONDRIAL RNA PSEUDOURIDINE SYNTHASE"/>
    <property type="match status" value="1"/>
</dbReference>
<keyword evidence="11" id="KW-1185">Reference proteome</keyword>
<dbReference type="EC" id="5.4.99.-" evidence="8"/>
<dbReference type="SUPFAM" id="SSF55120">
    <property type="entry name" value="Pseudouridine synthase"/>
    <property type="match status" value="1"/>
</dbReference>
<protein>
    <recommendedName>
        <fullName evidence="8">Pseudouridine synthase</fullName>
        <ecNumber evidence="8">5.4.99.-</ecNumber>
    </recommendedName>
</protein>
<dbReference type="NCBIfam" id="TIGR00005">
    <property type="entry name" value="rluA_subfam"/>
    <property type="match status" value="1"/>
</dbReference>
<evidence type="ECO:0000313" key="11">
    <source>
        <dbReference type="Proteomes" id="UP001169069"/>
    </source>
</evidence>
<sequence length="309" mass="35858">MQHTKVTLHTITENEAGQRIDNFLLRHLKGIPKSRIYRIIRKGEVRVNKKRIKTEYKLQLNDIVRIPPVTLEEKKPLSKVPDHLLKLIEKAIYFEDEELILLNKPSGLAVHGGSHSELGLIEILRQLRSDLTYLELAHRLDMETSGVLLVAKSRKMLQELHTMLREAHQIEKHYTALVAGVWQGGQKKITHKLERQQDRSKKVQVSEEGKESTSIFTPLRHYKDATLMNVQILTGRMHQIRTQLAYIDHPIIGDDRYGDEKQNRYFAKHHHSTRLFLHANLVSFTLNGKTYTFKAPLADELQKVIDTLK</sequence>
<keyword evidence="4" id="KW-0698">rRNA processing</keyword>
<dbReference type="InterPro" id="IPR050188">
    <property type="entry name" value="RluA_PseudoU_synthase"/>
</dbReference>
<dbReference type="Pfam" id="PF00849">
    <property type="entry name" value="PseudoU_synth_2"/>
    <property type="match status" value="1"/>
</dbReference>
<dbReference type="InterPro" id="IPR002942">
    <property type="entry name" value="S4_RNA-bd"/>
</dbReference>